<feature type="domain" description="RagB/SusD" evidence="6">
    <location>
        <begin position="329"/>
        <end position="596"/>
    </location>
</feature>
<dbReference type="Pfam" id="PF14322">
    <property type="entry name" value="SusD-like_3"/>
    <property type="match status" value="1"/>
</dbReference>
<evidence type="ECO:0000259" key="6">
    <source>
        <dbReference type="Pfam" id="PF07980"/>
    </source>
</evidence>
<evidence type="ECO:0000256" key="1">
    <source>
        <dbReference type="ARBA" id="ARBA00004442"/>
    </source>
</evidence>
<evidence type="ECO:0000256" key="3">
    <source>
        <dbReference type="ARBA" id="ARBA00022729"/>
    </source>
</evidence>
<dbReference type="AlphaFoldDB" id="E6K5L1"/>
<dbReference type="SUPFAM" id="SSF48452">
    <property type="entry name" value="TPR-like"/>
    <property type="match status" value="1"/>
</dbReference>
<dbReference type="Gene3D" id="1.25.40.390">
    <property type="match status" value="1"/>
</dbReference>
<dbReference type="GO" id="GO:0009279">
    <property type="term" value="C:cell outer membrane"/>
    <property type="evidence" value="ECO:0007669"/>
    <property type="project" value="UniProtKB-SubCell"/>
</dbReference>
<comment type="subcellular location">
    <subcellularLocation>
        <location evidence="1">Cell outer membrane</location>
    </subcellularLocation>
</comment>
<sequence>MISNVVTLKERKMKINKMLLGVACMSTALVSCSDQLNYHEYDNVGKDYISATYERVDGLVSNIYSQLDYDFGESYGGGMLASASDEAVYCNKTASVNTFYNGSWSSVTPMSGQWNASYAAIADCNDFLENFKGLKFEAELYTDKHALHLAQYKRFPFEVKLLRAYFYFLLVRQYGAVPYYTAYLSPDQKNKLPRTPALDVLDSIMTTCDEVVDSLPIDYTNLGEFTMTPPETGRFGRLVALALKARAQLYAASPLFSGKAEGDKERYLKAAQYCQALIDTCAAHKIRIGFYENTWGTSSYMSGARNNAELIYARRVDDFGKPESRNFPVGIASAGAGGNCPSEDLAEAFETKGGYDVTLTDNGFASDDPAFDPQHPFANRDPRFSLIFAVNGEAKWPMSNADPLETYYGGVSGEPKVGATPTGYYLKKLLDGTIDLSSTGTKKGSYHSWMTFRLGEFYLNYAEAAFKATGSANVVPEGCKLTATAAVNVLRRRVKVVMPNLPATLSNDLFWEKYKKERFAELCFEGHRFYDVRRWKEADKYLKRVKLLKIIKNDDGTFTYKPDYQEREWNDKMYLFPIPQSDIIKSGGALKQNPGWE</sequence>
<keyword evidence="4" id="KW-0472">Membrane</keyword>
<dbReference type="InterPro" id="IPR012944">
    <property type="entry name" value="SusD_RagB_dom"/>
</dbReference>
<evidence type="ECO:0000313" key="9">
    <source>
        <dbReference type="Proteomes" id="UP000003112"/>
    </source>
</evidence>
<proteinExistence type="inferred from homology"/>
<keyword evidence="9" id="KW-1185">Reference proteome</keyword>
<comment type="similarity">
    <text evidence="2">Belongs to the SusD family.</text>
</comment>
<dbReference type="eggNOG" id="COG1435">
    <property type="taxonomic scope" value="Bacteria"/>
</dbReference>
<dbReference type="Pfam" id="PF07980">
    <property type="entry name" value="SusD_RagB"/>
    <property type="match status" value="1"/>
</dbReference>
<gene>
    <name evidence="8" type="ORF">HMPREF6485_0851</name>
</gene>
<dbReference type="EMBL" id="AEPD01000017">
    <property type="protein sequence ID" value="EFU31135.1"/>
    <property type="molecule type" value="Genomic_DNA"/>
</dbReference>
<evidence type="ECO:0000256" key="2">
    <source>
        <dbReference type="ARBA" id="ARBA00006275"/>
    </source>
</evidence>
<evidence type="ECO:0000256" key="4">
    <source>
        <dbReference type="ARBA" id="ARBA00023136"/>
    </source>
</evidence>
<dbReference type="STRING" id="873513.HMPREF6485_0851"/>
<keyword evidence="5" id="KW-0998">Cell outer membrane</keyword>
<feature type="domain" description="SusD-like N-terminal" evidence="7">
    <location>
        <begin position="90"/>
        <end position="219"/>
    </location>
</feature>
<evidence type="ECO:0000256" key="5">
    <source>
        <dbReference type="ARBA" id="ARBA00023237"/>
    </source>
</evidence>
<evidence type="ECO:0000259" key="7">
    <source>
        <dbReference type="Pfam" id="PF14322"/>
    </source>
</evidence>
<accession>E6K5L1</accession>
<keyword evidence="3" id="KW-0732">Signal</keyword>
<evidence type="ECO:0000313" key="8">
    <source>
        <dbReference type="EMBL" id="EFU31135.1"/>
    </source>
</evidence>
<dbReference type="Proteomes" id="UP000003112">
    <property type="component" value="Unassembled WGS sequence"/>
</dbReference>
<protein>
    <submittedName>
        <fullName evidence="8">SusD family protein</fullName>
    </submittedName>
</protein>
<dbReference type="InterPro" id="IPR011990">
    <property type="entry name" value="TPR-like_helical_dom_sf"/>
</dbReference>
<name>E6K5L1_9BACT</name>
<dbReference type="InterPro" id="IPR033985">
    <property type="entry name" value="SusD-like_N"/>
</dbReference>
<comment type="caution">
    <text evidence="8">The sequence shown here is derived from an EMBL/GenBank/DDBJ whole genome shotgun (WGS) entry which is preliminary data.</text>
</comment>
<organism evidence="8 9">
    <name type="scientific">Segatella buccae ATCC 33574</name>
    <dbReference type="NCBI Taxonomy" id="873513"/>
    <lineage>
        <taxon>Bacteria</taxon>
        <taxon>Pseudomonadati</taxon>
        <taxon>Bacteroidota</taxon>
        <taxon>Bacteroidia</taxon>
        <taxon>Bacteroidales</taxon>
        <taxon>Prevotellaceae</taxon>
        <taxon>Segatella</taxon>
    </lineage>
</organism>
<dbReference type="HOGENOM" id="CLU_015553_0_3_10"/>
<reference evidence="8 9" key="1">
    <citation type="submission" date="2010-10" db="EMBL/GenBank/DDBJ databases">
        <authorList>
            <person name="Muzny D."/>
            <person name="Qin X."/>
            <person name="Deng J."/>
            <person name="Jiang H."/>
            <person name="Liu Y."/>
            <person name="Qu J."/>
            <person name="Song X.-Z."/>
            <person name="Zhang L."/>
            <person name="Thornton R."/>
            <person name="Coyle M."/>
            <person name="Francisco L."/>
            <person name="Jackson L."/>
            <person name="Javaid M."/>
            <person name="Korchina V."/>
            <person name="Kovar C."/>
            <person name="Mata R."/>
            <person name="Mathew T."/>
            <person name="Ngo R."/>
            <person name="Nguyen L."/>
            <person name="Nguyen N."/>
            <person name="Okwuonu G."/>
            <person name="Ongeri F."/>
            <person name="Pham C."/>
            <person name="Simmons D."/>
            <person name="Wilczek-Boney K."/>
            <person name="Hale W."/>
            <person name="Jakkamsetti A."/>
            <person name="Pham P."/>
            <person name="Ruth R."/>
            <person name="San Lucas F."/>
            <person name="Warren J."/>
            <person name="Zhang J."/>
            <person name="Zhao Z."/>
            <person name="Zhou C."/>
            <person name="Zhu D."/>
            <person name="Lee S."/>
            <person name="Bess C."/>
            <person name="Blankenburg K."/>
            <person name="Forbes L."/>
            <person name="Fu Q."/>
            <person name="Gubbala S."/>
            <person name="Hirani K."/>
            <person name="Jayaseelan J.C."/>
            <person name="Lara F."/>
            <person name="Munidasa M."/>
            <person name="Palculict T."/>
            <person name="Patil S."/>
            <person name="Pu L.-L."/>
            <person name="Saada N."/>
            <person name="Tang L."/>
            <person name="Weissenberger G."/>
            <person name="Zhu Y."/>
            <person name="Hemphill L."/>
            <person name="Shang Y."/>
            <person name="Youmans B."/>
            <person name="Ayvaz T."/>
            <person name="Ross M."/>
            <person name="Santibanez J."/>
            <person name="Aqrawi P."/>
            <person name="Gross S."/>
            <person name="Joshi V."/>
            <person name="Fowler G."/>
            <person name="Nazareth L."/>
            <person name="Reid J."/>
            <person name="Worley K."/>
            <person name="Petrosino J."/>
            <person name="Highlander S."/>
            <person name="Gibbs R."/>
        </authorList>
    </citation>
    <scope>NUCLEOTIDE SEQUENCE [LARGE SCALE GENOMIC DNA]</scope>
    <source>
        <strain evidence="8 9">ATCC 33574</strain>
    </source>
</reference>